<gene>
    <name evidence="3" type="ORF">PoB_007511900</name>
</gene>
<feature type="transmembrane region" description="Helical" evidence="2">
    <location>
        <begin position="239"/>
        <end position="259"/>
    </location>
</feature>
<feature type="compositionally biased region" description="Basic and acidic residues" evidence="1">
    <location>
        <begin position="437"/>
        <end position="449"/>
    </location>
</feature>
<sequence>MCMIASIVSDRIGIRITGIFGGVLAFVGIFSSAFVEDLMLLYLTYGLILGFGFAFVYAPSLVILGHYFRRHLGIVNGLVTFGSSGVTIMMTMVLPEMLSALSIRKTFFVLSGLVSLLVFCPLTWKPIFHRAGAATGASQAALSTMSIDMLQSRCSDCMRFTRKYLNVRIWSNKGYVVWALASGISLLGYFVPFVHLPKYVSDTFPDNDAKFLIMCLSITSGFARVIVGKIADFKWANRVRLQQLAFFLLGAATLCLPWSPTFVGLIILCLVMGVCDGAFICLLGPIAFDIVGEKGAAQALGFLFGIFSIPMTAGPPIAGLLYDYFGTYKIAFHLAGIPPIVGCFLMFFIPKTKPNVPAVLSIQEFAAVSCHDIYHSRLEIEATIPPPADTCTSAAKSELVTIQDMSDLYLLSNTDDPGTEDHHTEDPEASPVKAQNGRKDSVTFAKDADNVVSADLSDVNKGKDKNDEDEKAQNQEEEEPEIGGKDEERKSFLPKSGPDEAELVGEVDV</sequence>
<reference evidence="3 4" key="1">
    <citation type="journal article" date="2021" name="Elife">
        <title>Chloroplast acquisition without the gene transfer in kleptoplastic sea slugs, Plakobranchus ocellatus.</title>
        <authorList>
            <person name="Maeda T."/>
            <person name="Takahashi S."/>
            <person name="Yoshida T."/>
            <person name="Shimamura S."/>
            <person name="Takaki Y."/>
            <person name="Nagai Y."/>
            <person name="Toyoda A."/>
            <person name="Suzuki Y."/>
            <person name="Arimoto A."/>
            <person name="Ishii H."/>
            <person name="Satoh N."/>
            <person name="Nishiyama T."/>
            <person name="Hasebe M."/>
            <person name="Maruyama T."/>
            <person name="Minagawa J."/>
            <person name="Obokata J."/>
            <person name="Shigenobu S."/>
        </authorList>
    </citation>
    <scope>NUCLEOTIDE SEQUENCE [LARGE SCALE GENOMIC DNA]</scope>
</reference>
<proteinExistence type="predicted"/>
<dbReference type="Pfam" id="PF07690">
    <property type="entry name" value="MFS_1"/>
    <property type="match status" value="1"/>
</dbReference>
<feature type="transmembrane region" description="Helical" evidence="2">
    <location>
        <begin position="12"/>
        <end position="34"/>
    </location>
</feature>
<feature type="transmembrane region" description="Helical" evidence="2">
    <location>
        <begin position="40"/>
        <end position="65"/>
    </location>
</feature>
<dbReference type="InterPro" id="IPR011701">
    <property type="entry name" value="MFS"/>
</dbReference>
<feature type="transmembrane region" description="Helical" evidence="2">
    <location>
        <begin position="106"/>
        <end position="124"/>
    </location>
</feature>
<feature type="region of interest" description="Disordered" evidence="1">
    <location>
        <begin position="410"/>
        <end position="509"/>
    </location>
</feature>
<feature type="compositionally biased region" description="Basic and acidic residues" evidence="1">
    <location>
        <begin position="458"/>
        <end position="474"/>
    </location>
</feature>
<feature type="transmembrane region" description="Helical" evidence="2">
    <location>
        <begin position="209"/>
        <end position="227"/>
    </location>
</feature>
<dbReference type="AlphaFoldDB" id="A0AAV4DX23"/>
<organism evidence="3 4">
    <name type="scientific">Plakobranchus ocellatus</name>
    <dbReference type="NCBI Taxonomy" id="259542"/>
    <lineage>
        <taxon>Eukaryota</taxon>
        <taxon>Metazoa</taxon>
        <taxon>Spiralia</taxon>
        <taxon>Lophotrochozoa</taxon>
        <taxon>Mollusca</taxon>
        <taxon>Gastropoda</taxon>
        <taxon>Heterobranchia</taxon>
        <taxon>Euthyneura</taxon>
        <taxon>Panpulmonata</taxon>
        <taxon>Sacoglossa</taxon>
        <taxon>Placobranchoidea</taxon>
        <taxon>Plakobranchidae</taxon>
        <taxon>Plakobranchus</taxon>
    </lineage>
</organism>
<feature type="transmembrane region" description="Helical" evidence="2">
    <location>
        <begin position="300"/>
        <end position="318"/>
    </location>
</feature>
<keyword evidence="4" id="KW-1185">Reference proteome</keyword>
<keyword evidence="2" id="KW-1133">Transmembrane helix</keyword>
<dbReference type="Proteomes" id="UP000735302">
    <property type="component" value="Unassembled WGS sequence"/>
</dbReference>
<dbReference type="EMBL" id="BLXT01008438">
    <property type="protein sequence ID" value="GFO48614.1"/>
    <property type="molecule type" value="Genomic_DNA"/>
</dbReference>
<evidence type="ECO:0000313" key="3">
    <source>
        <dbReference type="EMBL" id="GFO48614.1"/>
    </source>
</evidence>
<dbReference type="PANTHER" id="PTHR11360:SF251">
    <property type="entry name" value="MAJOR FACILITATOR SUPERFAMILY (MFS) PROFILE DOMAIN-CONTAINING PROTEIN"/>
    <property type="match status" value="1"/>
</dbReference>
<feature type="compositionally biased region" description="Basic and acidic residues" evidence="1">
    <location>
        <begin position="482"/>
        <end position="491"/>
    </location>
</feature>
<dbReference type="SUPFAM" id="SSF103473">
    <property type="entry name" value="MFS general substrate transporter"/>
    <property type="match status" value="1"/>
</dbReference>
<feature type="compositionally biased region" description="Acidic residues" evidence="1">
    <location>
        <begin position="499"/>
        <end position="509"/>
    </location>
</feature>
<dbReference type="PANTHER" id="PTHR11360">
    <property type="entry name" value="MONOCARBOXYLATE TRANSPORTER"/>
    <property type="match status" value="1"/>
</dbReference>
<accession>A0AAV4DX23</accession>
<feature type="transmembrane region" description="Helical" evidence="2">
    <location>
        <begin position="175"/>
        <end position="197"/>
    </location>
</feature>
<dbReference type="InterPro" id="IPR050327">
    <property type="entry name" value="Proton-linked_MCT"/>
</dbReference>
<dbReference type="Gene3D" id="1.20.1250.20">
    <property type="entry name" value="MFS general substrate transporter like domains"/>
    <property type="match status" value="2"/>
</dbReference>
<dbReference type="InterPro" id="IPR036259">
    <property type="entry name" value="MFS_trans_sf"/>
</dbReference>
<feature type="transmembrane region" description="Helical" evidence="2">
    <location>
        <begin position="265"/>
        <end position="288"/>
    </location>
</feature>
<comment type="caution">
    <text evidence="3">The sequence shown here is derived from an EMBL/GenBank/DDBJ whole genome shotgun (WGS) entry which is preliminary data.</text>
</comment>
<keyword evidence="2" id="KW-0472">Membrane</keyword>
<protein>
    <submittedName>
        <fullName evidence="3">Monocarboxylate transporter 10</fullName>
    </submittedName>
</protein>
<evidence type="ECO:0000256" key="1">
    <source>
        <dbReference type="SAM" id="MobiDB-lite"/>
    </source>
</evidence>
<keyword evidence="2" id="KW-0812">Transmembrane</keyword>
<feature type="transmembrane region" description="Helical" evidence="2">
    <location>
        <begin position="72"/>
        <end position="94"/>
    </location>
</feature>
<feature type="transmembrane region" description="Helical" evidence="2">
    <location>
        <begin position="330"/>
        <end position="349"/>
    </location>
</feature>
<name>A0AAV4DX23_9GAST</name>
<evidence type="ECO:0000313" key="4">
    <source>
        <dbReference type="Proteomes" id="UP000735302"/>
    </source>
</evidence>
<evidence type="ECO:0000256" key="2">
    <source>
        <dbReference type="SAM" id="Phobius"/>
    </source>
</evidence>
<dbReference type="GO" id="GO:0022857">
    <property type="term" value="F:transmembrane transporter activity"/>
    <property type="evidence" value="ECO:0007669"/>
    <property type="project" value="InterPro"/>
</dbReference>